<dbReference type="EMBL" id="SNYJ01000008">
    <property type="protein sequence ID" value="TDQ39065.1"/>
    <property type="molecule type" value="Genomic_DNA"/>
</dbReference>
<gene>
    <name evidence="1" type="ORF">EV213_10811</name>
</gene>
<sequence>MPLTANDKLRILRDILITHQMDHAASSSEHAQIQRIAKRLAQDTAMPTESQTLLRDVLSYSELGASSMDQATHITSHEDKLNHWVSLLDQMQLHQ</sequence>
<organism evidence="1 2">
    <name type="scientific">Aureibacillus halotolerans</name>
    <dbReference type="NCBI Taxonomy" id="1508390"/>
    <lineage>
        <taxon>Bacteria</taxon>
        <taxon>Bacillati</taxon>
        <taxon>Bacillota</taxon>
        <taxon>Bacilli</taxon>
        <taxon>Bacillales</taxon>
        <taxon>Bacillaceae</taxon>
        <taxon>Aureibacillus</taxon>
    </lineage>
</organism>
<accession>A0A4R6U3R5</accession>
<dbReference type="RefSeq" id="WP_166639256.1">
    <property type="nucleotide sequence ID" value="NZ_SNYJ01000008.1"/>
</dbReference>
<dbReference type="Pfam" id="PF14165">
    <property type="entry name" value="YtzH"/>
    <property type="match status" value="1"/>
</dbReference>
<name>A0A4R6U3R5_9BACI</name>
<dbReference type="AlphaFoldDB" id="A0A4R6U3R5"/>
<proteinExistence type="predicted"/>
<keyword evidence="2" id="KW-1185">Reference proteome</keyword>
<dbReference type="InterPro" id="IPR025547">
    <property type="entry name" value="YtzH"/>
</dbReference>
<reference evidence="1 2" key="1">
    <citation type="submission" date="2019-03" db="EMBL/GenBank/DDBJ databases">
        <title>Genomic Encyclopedia of Type Strains, Phase IV (KMG-IV): sequencing the most valuable type-strain genomes for metagenomic binning, comparative biology and taxonomic classification.</title>
        <authorList>
            <person name="Goeker M."/>
        </authorList>
    </citation>
    <scope>NUCLEOTIDE SEQUENCE [LARGE SCALE GENOMIC DNA]</scope>
    <source>
        <strain evidence="1 2">DSM 28697</strain>
    </source>
</reference>
<protein>
    <submittedName>
        <fullName evidence="1">YtzH-like protein</fullName>
    </submittedName>
</protein>
<evidence type="ECO:0000313" key="2">
    <source>
        <dbReference type="Proteomes" id="UP000295632"/>
    </source>
</evidence>
<comment type="caution">
    <text evidence="1">The sequence shown here is derived from an EMBL/GenBank/DDBJ whole genome shotgun (WGS) entry which is preliminary data.</text>
</comment>
<dbReference type="Proteomes" id="UP000295632">
    <property type="component" value="Unassembled WGS sequence"/>
</dbReference>
<evidence type="ECO:0000313" key="1">
    <source>
        <dbReference type="EMBL" id="TDQ39065.1"/>
    </source>
</evidence>